<dbReference type="PANTHER" id="PTHR30055">
    <property type="entry name" value="HTH-TYPE TRANSCRIPTIONAL REGULATOR RUTR"/>
    <property type="match status" value="1"/>
</dbReference>
<evidence type="ECO:0000259" key="5">
    <source>
        <dbReference type="PROSITE" id="PS50977"/>
    </source>
</evidence>
<reference evidence="6" key="1">
    <citation type="submission" date="2020-09" db="EMBL/GenBank/DDBJ databases">
        <title>Genome seq and assembly of Tianweitania sp.</title>
        <authorList>
            <person name="Chhetri G."/>
        </authorList>
    </citation>
    <scope>NUCLEOTIDE SEQUENCE</scope>
    <source>
        <strain evidence="6">Rool2</strain>
    </source>
</reference>
<dbReference type="Pfam" id="PF14246">
    <property type="entry name" value="TetR_C_7"/>
    <property type="match status" value="1"/>
</dbReference>
<comment type="caution">
    <text evidence="6">The sequence shown here is derived from an EMBL/GenBank/DDBJ whole genome shotgun (WGS) entry which is preliminary data.</text>
</comment>
<protein>
    <submittedName>
        <fullName evidence="6">TetR/AcrR family transcriptional regulator</fullName>
    </submittedName>
</protein>
<keyword evidence="2 4" id="KW-0238">DNA-binding</keyword>
<dbReference type="PRINTS" id="PR00455">
    <property type="entry name" value="HTHTETR"/>
</dbReference>
<evidence type="ECO:0000313" key="6">
    <source>
        <dbReference type="EMBL" id="MBD0414753.1"/>
    </source>
</evidence>
<feature type="domain" description="HTH tetR-type" evidence="5">
    <location>
        <begin position="17"/>
        <end position="77"/>
    </location>
</feature>
<keyword evidence="7" id="KW-1185">Reference proteome</keyword>
<organism evidence="6 7">
    <name type="scientific">Oryzicola mucosus</name>
    <dbReference type="NCBI Taxonomy" id="2767425"/>
    <lineage>
        <taxon>Bacteria</taxon>
        <taxon>Pseudomonadati</taxon>
        <taxon>Pseudomonadota</taxon>
        <taxon>Alphaproteobacteria</taxon>
        <taxon>Hyphomicrobiales</taxon>
        <taxon>Phyllobacteriaceae</taxon>
        <taxon>Oryzicola</taxon>
    </lineage>
</organism>
<dbReference type="GO" id="GO:0003700">
    <property type="term" value="F:DNA-binding transcription factor activity"/>
    <property type="evidence" value="ECO:0007669"/>
    <property type="project" value="TreeGrafter"/>
</dbReference>
<feature type="DNA-binding region" description="H-T-H motif" evidence="4">
    <location>
        <begin position="40"/>
        <end position="59"/>
    </location>
</feature>
<evidence type="ECO:0000313" key="7">
    <source>
        <dbReference type="Proteomes" id="UP000643405"/>
    </source>
</evidence>
<sequence>MTADTATDTVLQSRSQTAKRVSIVEAAARVFCSEGFAGANIDVIAAEAGVSRQTVYNHHGDKETLFIAVVREITDRANARFFETLDSFPDRPQNLHAELVEFALRLTRNCICNRDSKFLRKMILMEGSRYPALFRHWREEGPGRVSSALAARFARLALTGFLELDDPDVAARQFFALINADLHVSTMLGDNPGEEQLRISADNAVKTFLRAFGQQPRSGLSA</sequence>
<dbReference type="Proteomes" id="UP000643405">
    <property type="component" value="Unassembled WGS sequence"/>
</dbReference>
<dbReference type="GO" id="GO:0000976">
    <property type="term" value="F:transcription cis-regulatory region binding"/>
    <property type="evidence" value="ECO:0007669"/>
    <property type="project" value="TreeGrafter"/>
</dbReference>
<accession>A0A8J6PII3</accession>
<evidence type="ECO:0000256" key="2">
    <source>
        <dbReference type="ARBA" id="ARBA00023125"/>
    </source>
</evidence>
<dbReference type="Gene3D" id="1.10.10.60">
    <property type="entry name" value="Homeodomain-like"/>
    <property type="match status" value="1"/>
</dbReference>
<dbReference type="InterPro" id="IPR009057">
    <property type="entry name" value="Homeodomain-like_sf"/>
</dbReference>
<dbReference type="PANTHER" id="PTHR30055:SF146">
    <property type="entry name" value="HTH-TYPE TRANSCRIPTIONAL DUAL REGULATOR CECR"/>
    <property type="match status" value="1"/>
</dbReference>
<keyword evidence="3" id="KW-0804">Transcription</keyword>
<keyword evidence="1" id="KW-0805">Transcription regulation</keyword>
<dbReference type="InterPro" id="IPR001647">
    <property type="entry name" value="HTH_TetR"/>
</dbReference>
<dbReference type="FunFam" id="1.10.10.60:FF:000141">
    <property type="entry name" value="TetR family transcriptional regulator"/>
    <property type="match status" value="1"/>
</dbReference>
<dbReference type="SUPFAM" id="SSF46689">
    <property type="entry name" value="Homeodomain-like"/>
    <property type="match status" value="1"/>
</dbReference>
<dbReference type="RefSeq" id="WP_188164176.1">
    <property type="nucleotide sequence ID" value="NZ_JACVVX010000002.1"/>
</dbReference>
<dbReference type="PROSITE" id="PS50977">
    <property type="entry name" value="HTH_TETR_2"/>
    <property type="match status" value="1"/>
</dbReference>
<dbReference type="InterPro" id="IPR039536">
    <property type="entry name" value="TetR_C_Proteobacteria"/>
</dbReference>
<dbReference type="Pfam" id="PF00440">
    <property type="entry name" value="TetR_N"/>
    <property type="match status" value="1"/>
</dbReference>
<dbReference type="Gene3D" id="1.10.357.10">
    <property type="entry name" value="Tetracycline Repressor, domain 2"/>
    <property type="match status" value="1"/>
</dbReference>
<proteinExistence type="predicted"/>
<gene>
    <name evidence="6" type="ORF">ICI42_08810</name>
</gene>
<evidence type="ECO:0000256" key="3">
    <source>
        <dbReference type="ARBA" id="ARBA00023163"/>
    </source>
</evidence>
<dbReference type="AlphaFoldDB" id="A0A8J6PII3"/>
<name>A0A8J6PII3_9HYPH</name>
<evidence type="ECO:0000256" key="1">
    <source>
        <dbReference type="ARBA" id="ARBA00023015"/>
    </source>
</evidence>
<dbReference type="InterPro" id="IPR050109">
    <property type="entry name" value="HTH-type_TetR-like_transc_reg"/>
</dbReference>
<evidence type="ECO:0000256" key="4">
    <source>
        <dbReference type="PROSITE-ProRule" id="PRU00335"/>
    </source>
</evidence>
<dbReference type="EMBL" id="JACVVX010000002">
    <property type="protein sequence ID" value="MBD0414753.1"/>
    <property type="molecule type" value="Genomic_DNA"/>
</dbReference>